<evidence type="ECO:0000313" key="3">
    <source>
        <dbReference type="Proteomes" id="UP001520878"/>
    </source>
</evidence>
<organism evidence="2 3">
    <name type="scientific">Fluctibacter halophilus</name>
    <dbReference type="NCBI Taxonomy" id="226011"/>
    <lineage>
        <taxon>Bacteria</taxon>
        <taxon>Pseudomonadati</taxon>
        <taxon>Pseudomonadota</taxon>
        <taxon>Gammaproteobacteria</taxon>
        <taxon>Alteromonadales</taxon>
        <taxon>Alteromonadaceae</taxon>
        <taxon>Fluctibacter</taxon>
    </lineage>
</organism>
<dbReference type="Pfam" id="PF10688">
    <property type="entry name" value="Imp-YgjV"/>
    <property type="match status" value="1"/>
</dbReference>
<feature type="transmembrane region" description="Helical" evidence="1">
    <location>
        <begin position="71"/>
        <end position="91"/>
    </location>
</feature>
<comment type="caution">
    <text evidence="2">The sequence shown here is derived from an EMBL/GenBank/DDBJ whole genome shotgun (WGS) entry which is preliminary data.</text>
</comment>
<evidence type="ECO:0000256" key="1">
    <source>
        <dbReference type="SAM" id="Phobius"/>
    </source>
</evidence>
<dbReference type="EMBL" id="JAJEWP010000002">
    <property type="protein sequence ID" value="MCC2616583.1"/>
    <property type="molecule type" value="Genomic_DNA"/>
</dbReference>
<accession>A0ABS8G7S7</accession>
<keyword evidence="1" id="KW-1133">Transmembrane helix</keyword>
<sequence>MNVAAEALAGLAVLLNFVGYRQPTVNRYRAVSALALMCLGSHFLLIDAMAAGVACWLAALRNLVALRTQHVSVVWGFVALNLGFFAYEWWWLAHGPLIFVAYASALIFTVGSIVLTQADAIRRWFILAEGLGLVYAVAVGSVFGTVFNLSNLASIFIKLYQQRQAHKKGG</sequence>
<proteinExistence type="predicted"/>
<keyword evidence="1" id="KW-0812">Transmembrane</keyword>
<dbReference type="Proteomes" id="UP001520878">
    <property type="component" value="Unassembled WGS sequence"/>
</dbReference>
<dbReference type="InterPro" id="IPR019629">
    <property type="entry name" value="Uncharacterised_HI1736/YgjV"/>
</dbReference>
<dbReference type="RefSeq" id="WP_229160065.1">
    <property type="nucleotide sequence ID" value="NZ_JAJEWP010000002.1"/>
</dbReference>
<name>A0ABS8G7S7_9ALTE</name>
<feature type="transmembrane region" description="Helical" evidence="1">
    <location>
        <begin position="31"/>
        <end position="59"/>
    </location>
</feature>
<feature type="transmembrane region" description="Helical" evidence="1">
    <location>
        <begin position="124"/>
        <end position="147"/>
    </location>
</feature>
<keyword evidence="1" id="KW-0472">Membrane</keyword>
<keyword evidence="3" id="KW-1185">Reference proteome</keyword>
<feature type="transmembrane region" description="Helical" evidence="1">
    <location>
        <begin position="97"/>
        <end position="115"/>
    </location>
</feature>
<evidence type="ECO:0000313" key="2">
    <source>
        <dbReference type="EMBL" id="MCC2616583.1"/>
    </source>
</evidence>
<reference evidence="2 3" key="1">
    <citation type="submission" date="2021-10" db="EMBL/GenBank/DDBJ databases">
        <title>Draft genome of Aestuariibacter halophilus JC2043.</title>
        <authorList>
            <person name="Emsley S.A."/>
            <person name="Pfannmuller K.M."/>
            <person name="Ushijima B."/>
            <person name="Saw J.H."/>
            <person name="Videau P."/>
        </authorList>
    </citation>
    <scope>NUCLEOTIDE SEQUENCE [LARGE SCALE GENOMIC DNA]</scope>
    <source>
        <strain evidence="2 3">JC2043</strain>
    </source>
</reference>
<gene>
    <name evidence="2" type="ORF">LJ739_10050</name>
</gene>
<protein>
    <submittedName>
        <fullName evidence="2">YgjV family protein</fullName>
    </submittedName>
</protein>